<evidence type="ECO:0000313" key="2">
    <source>
        <dbReference type="EMBL" id="MBW63960.1"/>
    </source>
</evidence>
<dbReference type="AlphaFoldDB" id="A0A2M4CF48"/>
<organism evidence="2">
    <name type="scientific">Anopheles marajoara</name>
    <dbReference type="NCBI Taxonomy" id="58244"/>
    <lineage>
        <taxon>Eukaryota</taxon>
        <taxon>Metazoa</taxon>
        <taxon>Ecdysozoa</taxon>
        <taxon>Arthropoda</taxon>
        <taxon>Hexapoda</taxon>
        <taxon>Insecta</taxon>
        <taxon>Pterygota</taxon>
        <taxon>Neoptera</taxon>
        <taxon>Endopterygota</taxon>
        <taxon>Diptera</taxon>
        <taxon>Nematocera</taxon>
        <taxon>Culicoidea</taxon>
        <taxon>Culicidae</taxon>
        <taxon>Anophelinae</taxon>
        <taxon>Anopheles</taxon>
    </lineage>
</organism>
<name>A0A2M4CF48_9DIPT</name>
<feature type="signal peptide" evidence="1">
    <location>
        <begin position="1"/>
        <end position="30"/>
    </location>
</feature>
<keyword evidence="1" id="KW-0732">Signal</keyword>
<protein>
    <submittedName>
        <fullName evidence="2">Putative secreted protein</fullName>
    </submittedName>
</protein>
<evidence type="ECO:0000256" key="1">
    <source>
        <dbReference type="SAM" id="SignalP"/>
    </source>
</evidence>
<proteinExistence type="predicted"/>
<feature type="chain" id="PRO_5014844060" evidence="1">
    <location>
        <begin position="31"/>
        <end position="67"/>
    </location>
</feature>
<accession>A0A2M4CF48</accession>
<sequence>MFENKLFGLDYILSLRFLCLPLLGLGKISTDELHASIVASYRLSFETVMKTVLPVVQAQGPFYTTTY</sequence>
<dbReference type="EMBL" id="GGFJ01014819">
    <property type="protein sequence ID" value="MBW63960.1"/>
    <property type="molecule type" value="Transcribed_RNA"/>
</dbReference>
<reference evidence="2" key="1">
    <citation type="submission" date="2018-01" db="EMBL/GenBank/DDBJ databases">
        <title>An insight into the sialome of Amazonian anophelines.</title>
        <authorList>
            <person name="Ribeiro J.M."/>
            <person name="Scarpassa V."/>
            <person name="Calvo E."/>
        </authorList>
    </citation>
    <scope>NUCLEOTIDE SEQUENCE</scope>
    <source>
        <tissue evidence="2">Salivary glands</tissue>
    </source>
</reference>